<accession>A0A0L0SDG8</accession>
<sequence>MEQIDHLLTPLSVDARIRTVAQSVMGARAPFPSPIGRTRSVIYCDYFASGRSLKFVENAIRDHVLPFYANTHTTTTVTARRTMAQRERARAVIRESMNAAPKDCAVIFTGSGSTAAIVHLATTLRLYDHGFWPSSAPTPTVFVSIAEHHSNLLPWRESAANVVMIPLDATGRQIDLDELERQVAAAKHAGSPMLIGSFTAGSNLTGIPMDTRPLARIMHRHGGLAFFDYAGVGAYLDVNMNPEDEPGLPAEDQGLAYKDAVFLSPHKFIGGPGTPGVLVARKALFCSAPARPGGGSVNFVTGTEHEYLRDLEEREEAGTPAIVEAIRCGLVFRVKQLVGVAEMERREHALAKRALEQLTAHPRVRVLGETKGDRVPVFCIQIVAPGEDESRPNKFLHYNFVSAVLNDFFGIQTRGGCMCAGPFGISLLHLTQNQVHTYQTLLSQDPATRRQLVKEPGSCPMCEIRVTPSSASAADGTSNPTTEPATCVPCSATAPAPSNASSDPVKLDSLKPGYLRFSFNYFFTPAEADLIVRAVTWVADHGWRLLPYYTVDARTGAWAMRLSPAAMHAISRTKFHGLSTPALTGDVPMAPTADSDGKIFIHAQRFAERVGAVVADDVHAANMRNELWLGYGAAGEAVEKARWFMHPDEAADMWRALDEPVPGAGAGGKKRSWFVRRAAAVARKAVHAAVSSGSSRAGSLRMLEAPKPAHHGAAEDSGVGTEDDDRSDAAVTDSAASDAHGSSRKGSAGSAAAPVATASAAAPPVAVAATS</sequence>
<dbReference type="Pfam" id="PF00266">
    <property type="entry name" value="Aminotran_5"/>
    <property type="match status" value="1"/>
</dbReference>
<dbReference type="InterPro" id="IPR000192">
    <property type="entry name" value="Aminotrans_V_dom"/>
</dbReference>
<dbReference type="Gene3D" id="3.40.640.10">
    <property type="entry name" value="Type I PLP-dependent aspartate aminotransferase-like (Major domain)"/>
    <property type="match status" value="1"/>
</dbReference>
<dbReference type="SUPFAM" id="SSF53383">
    <property type="entry name" value="PLP-dependent transferases"/>
    <property type="match status" value="1"/>
</dbReference>
<dbReference type="VEuPathDB" id="FungiDB:AMAG_05846"/>
<dbReference type="InterPro" id="IPR015424">
    <property type="entry name" value="PyrdxlP-dep_Trfase"/>
</dbReference>
<dbReference type="EMBL" id="GG745336">
    <property type="protein sequence ID" value="KNE60459.1"/>
    <property type="molecule type" value="Genomic_DNA"/>
</dbReference>
<gene>
    <name evidence="3" type="ORF">AMAG_05846</name>
</gene>
<dbReference type="Gene3D" id="3.90.1150.10">
    <property type="entry name" value="Aspartate Aminotransferase, domain 1"/>
    <property type="match status" value="1"/>
</dbReference>
<reference evidence="4" key="2">
    <citation type="submission" date="2009-11" db="EMBL/GenBank/DDBJ databases">
        <title>The Genome Sequence of Allomyces macrogynus strain ATCC 38327.</title>
        <authorList>
            <consortium name="The Broad Institute Genome Sequencing Platform"/>
            <person name="Russ C."/>
            <person name="Cuomo C."/>
            <person name="Shea T."/>
            <person name="Young S.K."/>
            <person name="Zeng Q."/>
            <person name="Koehrsen M."/>
            <person name="Haas B."/>
            <person name="Borodovsky M."/>
            <person name="Guigo R."/>
            <person name="Alvarado L."/>
            <person name="Berlin A."/>
            <person name="Borenstein D."/>
            <person name="Chen Z."/>
            <person name="Engels R."/>
            <person name="Freedman E."/>
            <person name="Gellesch M."/>
            <person name="Goldberg J."/>
            <person name="Griggs A."/>
            <person name="Gujja S."/>
            <person name="Heiman D."/>
            <person name="Hepburn T."/>
            <person name="Howarth C."/>
            <person name="Jen D."/>
            <person name="Larson L."/>
            <person name="Lewis B."/>
            <person name="Mehta T."/>
            <person name="Park D."/>
            <person name="Pearson M."/>
            <person name="Roberts A."/>
            <person name="Saif S."/>
            <person name="Shenoy N."/>
            <person name="Sisk P."/>
            <person name="Stolte C."/>
            <person name="Sykes S."/>
            <person name="Walk T."/>
            <person name="White J."/>
            <person name="Yandava C."/>
            <person name="Burger G."/>
            <person name="Gray M.W."/>
            <person name="Holland P.W.H."/>
            <person name="King N."/>
            <person name="Lang F.B.F."/>
            <person name="Roger A.J."/>
            <person name="Ruiz-Trillo I."/>
            <person name="Lander E."/>
            <person name="Nusbaum C."/>
        </authorList>
    </citation>
    <scope>NUCLEOTIDE SEQUENCE [LARGE SCALE GENOMIC DNA]</scope>
    <source>
        <strain evidence="4">ATCC 38327</strain>
    </source>
</reference>
<dbReference type="OrthoDB" id="420046at2759"/>
<evidence type="ECO:0000313" key="4">
    <source>
        <dbReference type="Proteomes" id="UP000054350"/>
    </source>
</evidence>
<proteinExistence type="predicted"/>
<evidence type="ECO:0000259" key="2">
    <source>
        <dbReference type="Pfam" id="PF00266"/>
    </source>
</evidence>
<feature type="compositionally biased region" description="Low complexity" evidence="1">
    <location>
        <begin position="729"/>
        <end position="771"/>
    </location>
</feature>
<dbReference type="Proteomes" id="UP000054350">
    <property type="component" value="Unassembled WGS sequence"/>
</dbReference>
<evidence type="ECO:0000313" key="3">
    <source>
        <dbReference type="EMBL" id="KNE60459.1"/>
    </source>
</evidence>
<dbReference type="PANTHER" id="PTHR43686">
    <property type="entry name" value="SULFURTRANSFERASE-RELATED"/>
    <property type="match status" value="1"/>
</dbReference>
<name>A0A0L0SDG8_ALLM3</name>
<evidence type="ECO:0000256" key="1">
    <source>
        <dbReference type="SAM" id="MobiDB-lite"/>
    </source>
</evidence>
<dbReference type="InterPro" id="IPR015422">
    <property type="entry name" value="PyrdxlP-dep_Trfase_small"/>
</dbReference>
<dbReference type="STRING" id="578462.A0A0L0SDG8"/>
<dbReference type="InterPro" id="IPR015421">
    <property type="entry name" value="PyrdxlP-dep_Trfase_major"/>
</dbReference>
<keyword evidence="4" id="KW-1185">Reference proteome</keyword>
<feature type="domain" description="Aminotransferase class V" evidence="2">
    <location>
        <begin position="42"/>
        <end position="423"/>
    </location>
</feature>
<protein>
    <recommendedName>
        <fullName evidence="2">Aminotransferase class V domain-containing protein</fullName>
    </recommendedName>
</protein>
<feature type="region of interest" description="Disordered" evidence="1">
    <location>
        <begin position="707"/>
        <end position="771"/>
    </location>
</feature>
<dbReference type="eggNOG" id="KOG2840">
    <property type="taxonomic scope" value="Eukaryota"/>
</dbReference>
<organism evidence="3 4">
    <name type="scientific">Allomyces macrogynus (strain ATCC 38327)</name>
    <name type="common">Allomyces javanicus var. macrogynus</name>
    <dbReference type="NCBI Taxonomy" id="578462"/>
    <lineage>
        <taxon>Eukaryota</taxon>
        <taxon>Fungi</taxon>
        <taxon>Fungi incertae sedis</taxon>
        <taxon>Blastocladiomycota</taxon>
        <taxon>Blastocladiomycetes</taxon>
        <taxon>Blastocladiales</taxon>
        <taxon>Blastocladiaceae</taxon>
        <taxon>Allomyces</taxon>
    </lineage>
</organism>
<dbReference type="PANTHER" id="PTHR43686:SF1">
    <property type="entry name" value="AMINOTRAN_5 DOMAIN-CONTAINING PROTEIN"/>
    <property type="match status" value="1"/>
</dbReference>
<reference evidence="3 4" key="1">
    <citation type="submission" date="2009-11" db="EMBL/GenBank/DDBJ databases">
        <title>Annotation of Allomyces macrogynus ATCC 38327.</title>
        <authorList>
            <consortium name="The Broad Institute Genome Sequencing Platform"/>
            <person name="Russ C."/>
            <person name="Cuomo C."/>
            <person name="Burger G."/>
            <person name="Gray M.W."/>
            <person name="Holland P.W.H."/>
            <person name="King N."/>
            <person name="Lang F.B.F."/>
            <person name="Roger A.J."/>
            <person name="Ruiz-Trillo I."/>
            <person name="Young S.K."/>
            <person name="Zeng Q."/>
            <person name="Gargeya S."/>
            <person name="Fitzgerald M."/>
            <person name="Haas B."/>
            <person name="Abouelleil A."/>
            <person name="Alvarado L."/>
            <person name="Arachchi H.M."/>
            <person name="Berlin A."/>
            <person name="Chapman S.B."/>
            <person name="Gearin G."/>
            <person name="Goldberg J."/>
            <person name="Griggs A."/>
            <person name="Gujja S."/>
            <person name="Hansen M."/>
            <person name="Heiman D."/>
            <person name="Howarth C."/>
            <person name="Larimer J."/>
            <person name="Lui A."/>
            <person name="MacDonald P.J.P."/>
            <person name="McCowen C."/>
            <person name="Montmayeur A."/>
            <person name="Murphy C."/>
            <person name="Neiman D."/>
            <person name="Pearson M."/>
            <person name="Priest M."/>
            <person name="Roberts A."/>
            <person name="Saif S."/>
            <person name="Shea T."/>
            <person name="Sisk P."/>
            <person name="Stolte C."/>
            <person name="Sykes S."/>
            <person name="Wortman J."/>
            <person name="Nusbaum C."/>
            <person name="Birren B."/>
        </authorList>
    </citation>
    <scope>NUCLEOTIDE SEQUENCE [LARGE SCALE GENOMIC DNA]</scope>
    <source>
        <strain evidence="3 4">ATCC 38327</strain>
    </source>
</reference>
<dbReference type="AlphaFoldDB" id="A0A0L0SDG8"/>